<name>A0A1G4R5J3_9BACL</name>
<dbReference type="OrthoDB" id="2570758at2"/>
<keyword evidence="2" id="KW-0456">Lyase</keyword>
<reference evidence="3" key="1">
    <citation type="submission" date="2016-10" db="EMBL/GenBank/DDBJ databases">
        <authorList>
            <person name="Varghese N."/>
            <person name="Submissions S."/>
        </authorList>
    </citation>
    <scope>NUCLEOTIDE SEQUENCE [LARGE SCALE GENOMIC DNA]</scope>
    <source>
        <strain evidence="3">CGMCC 1.8946</strain>
    </source>
</reference>
<dbReference type="Gene3D" id="2.160.20.10">
    <property type="entry name" value="Single-stranded right-handed beta-helix, Pectin lyase-like"/>
    <property type="match status" value="1"/>
</dbReference>
<sequence length="585" mass="64766">MKKLWTRREILATLGLTGLTLASGIRVFSGRAVEAASSGTTTTETLPGVNILSFGAKGDGKTDDTSAFQAAINQIKQYGGRIVVPHGVYRINGSLKDIDNVMMEGEAANKTYWSQPGYLDFDKGTVIAGNGNNVLFASGMKRGAFSNISFRDFALLANPSSPRNMTFVNCSFSKFIAILKAPGGESESYHNFQFISCAFTAYETGALFLGRIIDSLWDQCIFVGAKAFDWMQAKSNMVVKCRFEWINRDSAVVLSGCQLLQFHDNYFDRISGNAFEIRPGNAGISIANNMFNRCGSGTDADKKDLGFKDIRKSFILLFGEFEDISICNNIFRKGLSGDYNGPLCPKYVFSKRDKINNCRFRFKNNECTNGFTDGFLYDEEQTYERIQIDTDQVFSSLSEYVVGLARVAAHDITVYNSADVKISSIPPRLIVYNQAKVELDGKQEGTVFGGQVNGYPRYERPEVIVENYPKQSVTGVMKEEEFTIPVNDFVRGSTVYVSLGAGPDTQWKLVDNDNATMRMLLPLPTGPSNNKVYRAAIHIPAGYAKDYVKLKVSSSSSGSGTVIVDAYMASYSEFRTRSFLDKMMK</sequence>
<dbReference type="InterPro" id="IPR024535">
    <property type="entry name" value="RHGA/B-epi-like_pectate_lyase"/>
</dbReference>
<protein>
    <submittedName>
        <fullName evidence="2">Pectate lyase superfamily protein</fullName>
    </submittedName>
</protein>
<accession>A0A1G4R5J3</accession>
<dbReference type="InterPro" id="IPR011050">
    <property type="entry name" value="Pectin_lyase_fold/virulence"/>
</dbReference>
<evidence type="ECO:0000259" key="1">
    <source>
        <dbReference type="Pfam" id="PF12708"/>
    </source>
</evidence>
<evidence type="ECO:0000313" key="2">
    <source>
        <dbReference type="EMBL" id="SCW52066.1"/>
    </source>
</evidence>
<dbReference type="EMBL" id="FMTT01000012">
    <property type="protein sequence ID" value="SCW52066.1"/>
    <property type="molecule type" value="Genomic_DNA"/>
</dbReference>
<dbReference type="SUPFAM" id="SSF51126">
    <property type="entry name" value="Pectin lyase-like"/>
    <property type="match status" value="1"/>
</dbReference>
<evidence type="ECO:0000313" key="3">
    <source>
        <dbReference type="Proteomes" id="UP000198601"/>
    </source>
</evidence>
<dbReference type="InterPro" id="IPR012334">
    <property type="entry name" value="Pectin_lyas_fold"/>
</dbReference>
<dbReference type="Pfam" id="PF12708">
    <property type="entry name" value="Pect-lyase_RHGA_epim"/>
    <property type="match status" value="1"/>
</dbReference>
<dbReference type="AlphaFoldDB" id="A0A1G4R5J3"/>
<keyword evidence="3" id="KW-1185">Reference proteome</keyword>
<gene>
    <name evidence="2" type="ORF">SAMN04487970_101234</name>
</gene>
<dbReference type="Proteomes" id="UP000198601">
    <property type="component" value="Unassembled WGS sequence"/>
</dbReference>
<proteinExistence type="predicted"/>
<dbReference type="STRING" id="624147.SAMN04487970_101234"/>
<organism evidence="2 3">
    <name type="scientific">Paenibacillus tianmuensis</name>
    <dbReference type="NCBI Taxonomy" id="624147"/>
    <lineage>
        <taxon>Bacteria</taxon>
        <taxon>Bacillati</taxon>
        <taxon>Bacillota</taxon>
        <taxon>Bacilli</taxon>
        <taxon>Bacillales</taxon>
        <taxon>Paenibacillaceae</taxon>
        <taxon>Paenibacillus</taxon>
    </lineage>
</organism>
<dbReference type="GO" id="GO:0016829">
    <property type="term" value="F:lyase activity"/>
    <property type="evidence" value="ECO:0007669"/>
    <property type="project" value="UniProtKB-KW"/>
</dbReference>
<dbReference type="RefSeq" id="WP_090670681.1">
    <property type="nucleotide sequence ID" value="NZ_FMTT01000012.1"/>
</dbReference>
<feature type="domain" description="Rhamnogalacturonase A/B/Epimerase-like pectate lyase" evidence="1">
    <location>
        <begin position="49"/>
        <end position="298"/>
    </location>
</feature>